<protein>
    <submittedName>
        <fullName evidence="2">Uncharacterized protein</fullName>
    </submittedName>
</protein>
<feature type="compositionally biased region" description="Polar residues" evidence="1">
    <location>
        <begin position="8"/>
        <end position="18"/>
    </location>
</feature>
<evidence type="ECO:0000313" key="3">
    <source>
        <dbReference type="Proteomes" id="UP000325440"/>
    </source>
</evidence>
<gene>
    <name evidence="2" type="ORF">CINCED_3A016279</name>
</gene>
<dbReference type="EMBL" id="CABPRJ010000024">
    <property type="protein sequence ID" value="VVC26039.1"/>
    <property type="molecule type" value="Genomic_DNA"/>
</dbReference>
<evidence type="ECO:0000313" key="2">
    <source>
        <dbReference type="EMBL" id="VVC26039.1"/>
    </source>
</evidence>
<sequence>MGKEKKLSVSSTSISNAPPKSKPRVVTIKLPDSEKLYTPSKNRKNTEKPDQNAAKTGNLPVNKELKVKANNRFKL</sequence>
<feature type="region of interest" description="Disordered" evidence="1">
    <location>
        <begin position="1"/>
        <end position="75"/>
    </location>
</feature>
<keyword evidence="3" id="KW-1185">Reference proteome</keyword>
<organism evidence="2 3">
    <name type="scientific">Cinara cedri</name>
    <dbReference type="NCBI Taxonomy" id="506608"/>
    <lineage>
        <taxon>Eukaryota</taxon>
        <taxon>Metazoa</taxon>
        <taxon>Ecdysozoa</taxon>
        <taxon>Arthropoda</taxon>
        <taxon>Hexapoda</taxon>
        <taxon>Insecta</taxon>
        <taxon>Pterygota</taxon>
        <taxon>Neoptera</taxon>
        <taxon>Paraneoptera</taxon>
        <taxon>Hemiptera</taxon>
        <taxon>Sternorrhyncha</taxon>
        <taxon>Aphidomorpha</taxon>
        <taxon>Aphidoidea</taxon>
        <taxon>Aphididae</taxon>
        <taxon>Lachninae</taxon>
        <taxon>Cinara</taxon>
    </lineage>
</organism>
<dbReference type="Proteomes" id="UP000325440">
    <property type="component" value="Unassembled WGS sequence"/>
</dbReference>
<name>A0A5E4M1M4_9HEMI</name>
<dbReference type="AlphaFoldDB" id="A0A5E4M1M4"/>
<proteinExistence type="predicted"/>
<reference evidence="2 3" key="1">
    <citation type="submission" date="2019-08" db="EMBL/GenBank/DDBJ databases">
        <authorList>
            <person name="Alioto T."/>
            <person name="Alioto T."/>
            <person name="Gomez Garrido J."/>
        </authorList>
    </citation>
    <scope>NUCLEOTIDE SEQUENCE [LARGE SCALE GENOMIC DNA]</scope>
</reference>
<evidence type="ECO:0000256" key="1">
    <source>
        <dbReference type="SAM" id="MobiDB-lite"/>
    </source>
</evidence>
<accession>A0A5E4M1M4</accession>